<accession>A0A163QXL3</accession>
<dbReference type="EMBL" id="LRFC01000023">
    <property type="protein sequence ID" value="KZE65898.1"/>
    <property type="molecule type" value="Genomic_DNA"/>
</dbReference>
<keyword evidence="3" id="KW-1185">Reference proteome</keyword>
<dbReference type="AlphaFoldDB" id="A0A163QXL3"/>
<protein>
    <submittedName>
        <fullName evidence="2">Uncharacterized protein</fullName>
    </submittedName>
</protein>
<dbReference type="InterPro" id="IPR046118">
    <property type="entry name" value="DUF6115"/>
</dbReference>
<comment type="caution">
    <text evidence="2">The sequence shown here is derived from an EMBL/GenBank/DDBJ whole genome shotgun (WGS) entry which is preliminary data.</text>
</comment>
<keyword evidence="1" id="KW-0472">Membrane</keyword>
<dbReference type="Pfam" id="PF19610">
    <property type="entry name" value="DUF6115"/>
    <property type="match status" value="1"/>
</dbReference>
<evidence type="ECO:0000313" key="2">
    <source>
        <dbReference type="EMBL" id="KZE65898.1"/>
    </source>
</evidence>
<proteinExistence type="predicted"/>
<gene>
    <name evidence="2" type="ORF">AWM68_05830</name>
</gene>
<organism evidence="2 3">
    <name type="scientific">Fictibacillus phosphorivorans</name>
    <dbReference type="NCBI Taxonomy" id="1221500"/>
    <lineage>
        <taxon>Bacteria</taxon>
        <taxon>Bacillati</taxon>
        <taxon>Bacillota</taxon>
        <taxon>Bacilli</taxon>
        <taxon>Bacillales</taxon>
        <taxon>Fictibacillaceae</taxon>
        <taxon>Fictibacillus</taxon>
    </lineage>
</organism>
<dbReference type="OrthoDB" id="1708317at2"/>
<keyword evidence="1" id="KW-1133">Transmembrane helix</keyword>
<dbReference type="Proteomes" id="UP000076567">
    <property type="component" value="Unassembled WGS sequence"/>
</dbReference>
<evidence type="ECO:0000313" key="3">
    <source>
        <dbReference type="Proteomes" id="UP000076567"/>
    </source>
</evidence>
<reference evidence="3" key="1">
    <citation type="submission" date="2016-01" db="EMBL/GenBank/DDBJ databases">
        <title>Draft genome of Chromobacterium sp. F49.</title>
        <authorList>
            <person name="Hong K.W."/>
        </authorList>
    </citation>
    <scope>NUCLEOTIDE SEQUENCE [LARGE SCALE GENOMIC DNA]</scope>
    <source>
        <strain evidence="3">P7IIIA</strain>
    </source>
</reference>
<dbReference type="RefSeq" id="WP_066240852.1">
    <property type="nucleotide sequence ID" value="NZ_LRFC01000023.1"/>
</dbReference>
<feature type="transmembrane region" description="Helical" evidence="1">
    <location>
        <begin position="6"/>
        <end position="23"/>
    </location>
</feature>
<sequence length="140" mass="16379">MYGLIFFSLLLNIICVYFLFKVWKKVHVQPVNQDSYINEDVGELLELFSQEMKEENARLHEMIIQFSKQIKENHDSNSMQEVAEEVDTNLVEEVKNLHADENNARNKVLLLARQGYNAEEIAKMLDRGKGEVQLLLKFYA</sequence>
<evidence type="ECO:0000256" key="1">
    <source>
        <dbReference type="SAM" id="Phobius"/>
    </source>
</evidence>
<name>A0A163QXL3_9BACL</name>
<keyword evidence="1" id="KW-0812">Transmembrane</keyword>